<organism evidence="1 2">
    <name type="scientific">Enhygromyxa salina</name>
    <dbReference type="NCBI Taxonomy" id="215803"/>
    <lineage>
        <taxon>Bacteria</taxon>
        <taxon>Pseudomonadati</taxon>
        <taxon>Myxococcota</taxon>
        <taxon>Polyangia</taxon>
        <taxon>Nannocystales</taxon>
        <taxon>Nannocystaceae</taxon>
        <taxon>Enhygromyxa</taxon>
    </lineage>
</organism>
<reference evidence="1 2" key="1">
    <citation type="submission" date="2018-03" db="EMBL/GenBank/DDBJ databases">
        <title>Draft Genome Sequences of the Obligatory Marine Myxobacteria Enhygromyxa salina SWB007.</title>
        <authorList>
            <person name="Poehlein A."/>
            <person name="Moghaddam J.A."/>
            <person name="Harms H."/>
            <person name="Alanjari M."/>
            <person name="Koenig G.M."/>
            <person name="Daniel R."/>
            <person name="Schaeberle T.F."/>
        </authorList>
    </citation>
    <scope>NUCLEOTIDE SEQUENCE [LARGE SCALE GENOMIC DNA]</scope>
    <source>
        <strain evidence="1 2">SWB007</strain>
    </source>
</reference>
<dbReference type="EMBL" id="PVNL01000138">
    <property type="protein sequence ID" value="PRP95133.1"/>
    <property type="molecule type" value="Genomic_DNA"/>
</dbReference>
<comment type="caution">
    <text evidence="1">The sequence shown here is derived from an EMBL/GenBank/DDBJ whole genome shotgun (WGS) entry which is preliminary data.</text>
</comment>
<sequence length="199" mass="21731">MFSEPILWCSEAMDDHGHDEDRPPLYPSARSSARMGLGQADVIAPGLIHCRLAGHVRPEHIQPVLDAGADQIKAGFRVLIVIDADDVHAWKSEVRKIFQAWLVDNASCVEKAWVMYRSPVVKMGLSLMNAETNGLVIGFEDPDSFDEAVAAATRRARAGHSKLSNEPGTTEVQLASEAQASLRRLLGDHGLEKIGVRSI</sequence>
<gene>
    <name evidence="1" type="ORF">ENSA7_74470</name>
</gene>
<proteinExistence type="predicted"/>
<evidence type="ECO:0000313" key="2">
    <source>
        <dbReference type="Proteomes" id="UP000238823"/>
    </source>
</evidence>
<name>A0A2S9XQJ4_9BACT</name>
<evidence type="ECO:0000313" key="1">
    <source>
        <dbReference type="EMBL" id="PRP95133.1"/>
    </source>
</evidence>
<dbReference type="Proteomes" id="UP000238823">
    <property type="component" value="Unassembled WGS sequence"/>
</dbReference>
<accession>A0A2S9XQJ4</accession>
<dbReference type="AlphaFoldDB" id="A0A2S9XQJ4"/>
<protein>
    <submittedName>
        <fullName evidence="1">Uncharacterized protein</fullName>
    </submittedName>
</protein>